<organism evidence="1 2">
    <name type="scientific">Shewanella xiamenensis</name>
    <dbReference type="NCBI Taxonomy" id="332186"/>
    <lineage>
        <taxon>Bacteria</taxon>
        <taxon>Pseudomonadati</taxon>
        <taxon>Pseudomonadota</taxon>
        <taxon>Gammaproteobacteria</taxon>
        <taxon>Alteromonadales</taxon>
        <taxon>Shewanellaceae</taxon>
        <taxon>Shewanella</taxon>
    </lineage>
</organism>
<gene>
    <name evidence="1" type="ORF">ODY93_13100</name>
</gene>
<evidence type="ECO:0000313" key="1">
    <source>
        <dbReference type="EMBL" id="MDI5832509.1"/>
    </source>
</evidence>
<dbReference type="RefSeq" id="WP_282679474.1">
    <property type="nucleotide sequence ID" value="NZ_CP106875.1"/>
</dbReference>
<sequence>MNIEIYETQKNNIYLAIEKGAMLSGLTVPKQLMPKKLFKEITVTPSSKLIGINPASMMTDISKHGYSLIEVVIRVTE</sequence>
<dbReference type="EMBL" id="JAOTLW010000013">
    <property type="protein sequence ID" value="MDI5832509.1"/>
    <property type="molecule type" value="Genomic_DNA"/>
</dbReference>
<protein>
    <submittedName>
        <fullName evidence="1">Uncharacterized protein</fullName>
    </submittedName>
</protein>
<proteinExistence type="predicted"/>
<evidence type="ECO:0000313" key="2">
    <source>
        <dbReference type="Proteomes" id="UP001159075"/>
    </source>
</evidence>
<comment type="caution">
    <text evidence="1">The sequence shown here is derived from an EMBL/GenBank/DDBJ whole genome shotgun (WGS) entry which is preliminary data.</text>
</comment>
<keyword evidence="2" id="KW-1185">Reference proteome</keyword>
<accession>A0ABT6UDG3</accession>
<reference evidence="1 2" key="1">
    <citation type="submission" date="2022-09" db="EMBL/GenBank/DDBJ databases">
        <title>The outer-membrane cytochrome OmcA is essential for infection of Shewanella oneidensis by a zebrafish-associated bacteriophage.</title>
        <authorList>
            <person name="Grenfell A.W."/>
            <person name="Intile P."/>
            <person name="Mcfarlane J."/>
            <person name="Leung D."/>
            <person name="Abdalla K."/>
            <person name="Wold M."/>
            <person name="Kees E."/>
            <person name="Gralnick J."/>
        </authorList>
    </citation>
    <scope>NUCLEOTIDE SEQUENCE [LARGE SCALE GENOMIC DNA]</scope>
    <source>
        <strain evidence="1 2">NF-5</strain>
    </source>
</reference>
<name>A0ABT6UDG3_9GAMM</name>
<dbReference type="Proteomes" id="UP001159075">
    <property type="component" value="Unassembled WGS sequence"/>
</dbReference>